<protein>
    <submittedName>
        <fullName evidence="3">Uncharacterized protein</fullName>
    </submittedName>
</protein>
<feature type="region of interest" description="Disordered" evidence="1">
    <location>
        <begin position="24"/>
        <end position="60"/>
    </location>
</feature>
<dbReference type="AlphaFoldDB" id="A0A8J3KVV3"/>
<accession>A0A8J3KVV3</accession>
<feature type="transmembrane region" description="Helical" evidence="2">
    <location>
        <begin position="6"/>
        <end position="23"/>
    </location>
</feature>
<feature type="compositionally biased region" description="Basic and acidic residues" evidence="1">
    <location>
        <begin position="31"/>
        <end position="47"/>
    </location>
</feature>
<dbReference type="RefSeq" id="WP_203693661.1">
    <property type="nucleotide sequence ID" value="NZ_BAAALC010000013.1"/>
</dbReference>
<name>A0A8J3KVV3_9ACTN</name>
<evidence type="ECO:0000313" key="3">
    <source>
        <dbReference type="EMBL" id="GIG07312.1"/>
    </source>
</evidence>
<evidence type="ECO:0000256" key="2">
    <source>
        <dbReference type="SAM" id="Phobius"/>
    </source>
</evidence>
<comment type="caution">
    <text evidence="3">The sequence shown here is derived from an EMBL/GenBank/DDBJ whole genome shotgun (WGS) entry which is preliminary data.</text>
</comment>
<evidence type="ECO:0000313" key="4">
    <source>
        <dbReference type="Proteomes" id="UP000630887"/>
    </source>
</evidence>
<reference evidence="3 4" key="1">
    <citation type="submission" date="2021-01" db="EMBL/GenBank/DDBJ databases">
        <title>Whole genome shotgun sequence of Catellatospora coxensis NBRC 107359.</title>
        <authorList>
            <person name="Komaki H."/>
            <person name="Tamura T."/>
        </authorList>
    </citation>
    <scope>NUCLEOTIDE SEQUENCE [LARGE SCALE GENOMIC DNA]</scope>
    <source>
        <strain evidence="3 4">NBRC 107359</strain>
    </source>
</reference>
<keyword evidence="2" id="KW-0812">Transmembrane</keyword>
<organism evidence="3 4">
    <name type="scientific">Catellatospora coxensis</name>
    <dbReference type="NCBI Taxonomy" id="310354"/>
    <lineage>
        <taxon>Bacteria</taxon>
        <taxon>Bacillati</taxon>
        <taxon>Actinomycetota</taxon>
        <taxon>Actinomycetes</taxon>
        <taxon>Micromonosporales</taxon>
        <taxon>Micromonosporaceae</taxon>
        <taxon>Catellatospora</taxon>
    </lineage>
</organism>
<keyword evidence="4" id="KW-1185">Reference proteome</keyword>
<gene>
    <name evidence="3" type="ORF">Cco03nite_40120</name>
</gene>
<keyword evidence="2" id="KW-0472">Membrane</keyword>
<dbReference type="EMBL" id="BONI01000033">
    <property type="protein sequence ID" value="GIG07312.1"/>
    <property type="molecule type" value="Genomic_DNA"/>
</dbReference>
<proteinExistence type="predicted"/>
<evidence type="ECO:0000256" key="1">
    <source>
        <dbReference type="SAM" id="MobiDB-lite"/>
    </source>
</evidence>
<sequence length="60" mass="6724">MEWFLVFAGAAALLIVTMVVVGARRSRRRSHLDPSRDGYFGDREARPPHGPFDSNTDSSF</sequence>
<keyword evidence="2" id="KW-1133">Transmembrane helix</keyword>
<dbReference type="Proteomes" id="UP000630887">
    <property type="component" value="Unassembled WGS sequence"/>
</dbReference>